<dbReference type="SMR" id="A0A2T4MHF4"/>
<evidence type="ECO:0000313" key="9">
    <source>
        <dbReference type="Proteomes" id="UP000646308"/>
    </source>
</evidence>
<feature type="active site" evidence="4">
    <location>
        <position position="297"/>
    </location>
</feature>
<dbReference type="Gene3D" id="1.50.10.100">
    <property type="entry name" value="Chondroitin AC/alginate lyase"/>
    <property type="match status" value="1"/>
</dbReference>
<dbReference type="InterPro" id="IPR008929">
    <property type="entry name" value="Chondroitin_lyas"/>
</dbReference>
<feature type="active site" evidence="4">
    <location>
        <position position="360"/>
    </location>
</feature>
<evidence type="ECO:0000256" key="2">
    <source>
        <dbReference type="ARBA" id="ARBA00022729"/>
    </source>
</evidence>
<dbReference type="SUPFAM" id="SSF49863">
    <property type="entry name" value="Hyaluronate lyase-like, C-terminal domain"/>
    <property type="match status" value="1"/>
</dbReference>
<dbReference type="Gene3D" id="2.70.98.10">
    <property type="match status" value="1"/>
</dbReference>
<comment type="similarity">
    <text evidence="1">Belongs to the polysaccharide lyase 8 family.</text>
</comment>
<dbReference type="Pfam" id="PF02884">
    <property type="entry name" value="Lyase_8_C"/>
    <property type="match status" value="1"/>
</dbReference>
<dbReference type="InterPro" id="IPR011013">
    <property type="entry name" value="Gal_mutarotase_sf_dom"/>
</dbReference>
<dbReference type="Gene3D" id="2.60.220.10">
    <property type="entry name" value="Polysaccharide lyase family 8-like, C-terminal"/>
    <property type="match status" value="1"/>
</dbReference>
<dbReference type="InterPro" id="IPR003159">
    <property type="entry name" value="Lyase_8_central_dom"/>
</dbReference>
<dbReference type="Pfam" id="PF08124">
    <property type="entry name" value="Lyase_8_N"/>
    <property type="match status" value="1"/>
</dbReference>
<keyword evidence="2" id="KW-0732">Signal</keyword>
<dbReference type="GO" id="GO:0016837">
    <property type="term" value="F:carbon-oxygen lyase activity, acting on polysaccharides"/>
    <property type="evidence" value="ECO:0007669"/>
    <property type="project" value="UniProtKB-ARBA"/>
</dbReference>
<feature type="domain" description="Polysaccharide lyase family 8 C-terminal" evidence="6">
    <location>
        <begin position="700"/>
        <end position="763"/>
    </location>
</feature>
<dbReference type="GeneID" id="57690588"/>
<dbReference type="InterPro" id="IPR004103">
    <property type="entry name" value="Lyase_8_C"/>
</dbReference>
<keyword evidence="3 8" id="KW-0456">Lyase</keyword>
<evidence type="ECO:0000259" key="5">
    <source>
        <dbReference type="Pfam" id="PF02278"/>
    </source>
</evidence>
<dbReference type="InterPro" id="IPR012970">
    <property type="entry name" value="Lyase_8_alpha_N"/>
</dbReference>
<reference evidence="8" key="1">
    <citation type="submission" date="2019-11" db="EMBL/GenBank/DDBJ databases">
        <title>Whole genome comparisons of Staphylococcus agnetis isolates from cattle and chickens.</title>
        <authorList>
            <person name="Rhoads D."/>
            <person name="Shwani A."/>
            <person name="Adkins P."/>
            <person name="Calcutt M."/>
            <person name="Middleton J."/>
        </authorList>
    </citation>
    <scope>NUCLEOTIDE SEQUENCE</scope>
    <source>
        <strain evidence="8">1387</strain>
    </source>
</reference>
<dbReference type="RefSeq" id="WP_107368944.1">
    <property type="nucleotide sequence ID" value="NZ_CP045927.1"/>
</dbReference>
<dbReference type="SUPFAM" id="SSF48230">
    <property type="entry name" value="Chondroitin AC/alginate lyase"/>
    <property type="match status" value="1"/>
</dbReference>
<evidence type="ECO:0000259" key="7">
    <source>
        <dbReference type="Pfam" id="PF08124"/>
    </source>
</evidence>
<evidence type="ECO:0000259" key="6">
    <source>
        <dbReference type="Pfam" id="PF02884"/>
    </source>
</evidence>
<feature type="active site" evidence="4">
    <location>
        <position position="306"/>
    </location>
</feature>
<dbReference type="PANTHER" id="PTHR38481">
    <property type="entry name" value="HYALURONATE LYASE"/>
    <property type="match status" value="1"/>
</dbReference>
<proteinExistence type="inferred from homology"/>
<dbReference type="GO" id="GO:0005975">
    <property type="term" value="P:carbohydrate metabolic process"/>
    <property type="evidence" value="ECO:0007669"/>
    <property type="project" value="InterPro"/>
</dbReference>
<dbReference type="InterPro" id="IPR038970">
    <property type="entry name" value="Lyase_8"/>
</dbReference>
<organism evidence="8 9">
    <name type="scientific">Staphylococcus agnetis</name>
    <dbReference type="NCBI Taxonomy" id="985762"/>
    <lineage>
        <taxon>Bacteria</taxon>
        <taxon>Bacillati</taxon>
        <taxon>Bacillota</taxon>
        <taxon>Bacilli</taxon>
        <taxon>Bacillales</taxon>
        <taxon>Staphylococcaceae</taxon>
        <taxon>Staphylococcus</taxon>
    </lineage>
</organism>
<evidence type="ECO:0000313" key="8">
    <source>
        <dbReference type="EMBL" id="NJI01603.1"/>
    </source>
</evidence>
<dbReference type="SUPFAM" id="SSF74650">
    <property type="entry name" value="Galactose mutarotase-like"/>
    <property type="match status" value="1"/>
</dbReference>
<gene>
    <name evidence="8" type="ORF">GLV84_01765</name>
</gene>
<feature type="domain" description="Polysaccharide lyase 8 N-terminal alpha-helical" evidence="7">
    <location>
        <begin position="55"/>
        <end position="402"/>
    </location>
</feature>
<accession>A0A2T4MHF4</accession>
<comment type="caution">
    <text evidence="8">The sequence shown here is derived from an EMBL/GenBank/DDBJ whole genome shotgun (WGS) entry which is preliminary data.</text>
</comment>
<dbReference type="InterPro" id="IPR014718">
    <property type="entry name" value="GH-type_carb-bd"/>
</dbReference>
<feature type="domain" description="Polysaccharide lyase family 8 central" evidence="5">
    <location>
        <begin position="444"/>
        <end position="688"/>
    </location>
</feature>
<evidence type="ECO:0000256" key="1">
    <source>
        <dbReference type="ARBA" id="ARBA00006699"/>
    </source>
</evidence>
<evidence type="ECO:0000256" key="4">
    <source>
        <dbReference type="PIRSR" id="PIRSR638970-1"/>
    </source>
</evidence>
<dbReference type="Proteomes" id="UP000646308">
    <property type="component" value="Unassembled WGS sequence"/>
</dbReference>
<dbReference type="PANTHER" id="PTHR38481:SF1">
    <property type="entry name" value="HYALURONATE LYASE"/>
    <property type="match status" value="1"/>
</dbReference>
<name>A0A2T4MHF4_9STAP</name>
<dbReference type="Pfam" id="PF02278">
    <property type="entry name" value="Lyase_8"/>
    <property type="match status" value="1"/>
</dbReference>
<dbReference type="PROSITE" id="PS51257">
    <property type="entry name" value="PROKAR_LIPOPROTEIN"/>
    <property type="match status" value="1"/>
</dbReference>
<dbReference type="CDD" id="cd01083">
    <property type="entry name" value="GAG_Lyase"/>
    <property type="match status" value="1"/>
</dbReference>
<dbReference type="GO" id="GO:0005576">
    <property type="term" value="C:extracellular region"/>
    <property type="evidence" value="ECO:0007669"/>
    <property type="project" value="InterPro"/>
</dbReference>
<dbReference type="InterPro" id="IPR011071">
    <property type="entry name" value="Lyase_8-like_C"/>
</dbReference>
<dbReference type="AlphaFoldDB" id="A0A2T4MHF4"/>
<sequence>MILNLKRYTKLYAMMLVVVTMSCIDVTEVKANEERYETQEQSHQRSKYQKLKKIWLSTNYGYEYYDAHNDAMKKQHDYIEKEAQNLLNDMNTHSDKTYLWDSAKDVKTDSSHMTKSYKNIERIAEAMGHPKSSLNTDDNVKKLKEAIAWMHEHVYGKQVENNIRTLTANFKETDTNKKKAINWWDYEIGAPKSLTNTLILMDDRFTREEKKTYTAPIQKYVPKSDEILASVGKPEKATGGNLVDITKVKLLESIINEDDSKMKSAIDSFKNVFTYVQESATRKARNGFYKDGSYIDHQDVPYTGAYGVVLLEGISQMLPVVNATSFNLNETQMKTLDHWIDDAFMPMVHKGELLDFVRGRAISREHETSHSTSTTVMKALLRISTATQDQNVKAKYQQYVKTSVLSDKSYNQNDQLKSYADIQMMKKLINDTSIHIKNKPQQIKIYDEMKRVVYHNSNLNYTFGLSLTSDKVSRYESINNENLKGWHTGAGMSYLYNDVVTHYRNHYWPTVNMTHLAGTTTLGDEPSGDKKSKKTFVGGTSLGDKYASIGMDFENQQQTLSAKKSWFILDDKIVFVGSGINNQDAKTIIENRKADGFTLFKDGKALDKAINEEANSIFLKAKDQQNNIGYHFIKPTKLNVDKVERKGKWQDINKSQSSKEVKQNYYEVMQSHTGSNDQYAYVLYPGIDQTHFNQKHNDVSIIKQENQLHVVKDNVNNVWGIVNYNNETKTFEIEGTKIQIKAKGMYIIKKKDDHSFEGTYRNPELYKNVLDIQSIIKIEDYNTVNKSNSDVVIRFELRK</sequence>
<evidence type="ECO:0000256" key="3">
    <source>
        <dbReference type="ARBA" id="ARBA00023239"/>
    </source>
</evidence>
<dbReference type="EMBL" id="WMFL01000029">
    <property type="protein sequence ID" value="NJI01603.1"/>
    <property type="molecule type" value="Genomic_DNA"/>
</dbReference>
<protein>
    <submittedName>
        <fullName evidence="8">Hyaluronate lyase</fullName>
    </submittedName>
</protein>
<dbReference type="GO" id="GO:0030246">
    <property type="term" value="F:carbohydrate binding"/>
    <property type="evidence" value="ECO:0007669"/>
    <property type="project" value="InterPro"/>
</dbReference>